<name>A0A9E5MPV1_9GAMM</name>
<dbReference type="Proteomes" id="UP000787472">
    <property type="component" value="Unassembled WGS sequence"/>
</dbReference>
<feature type="transmembrane region" description="Helical" evidence="1">
    <location>
        <begin position="462"/>
        <end position="479"/>
    </location>
</feature>
<dbReference type="SUPFAM" id="SSF52540">
    <property type="entry name" value="P-loop containing nucleoside triphosphate hydrolases"/>
    <property type="match status" value="1"/>
</dbReference>
<dbReference type="EMBL" id="JAAONZ010000027">
    <property type="protein sequence ID" value="NHO68289.1"/>
    <property type="molecule type" value="Genomic_DNA"/>
</dbReference>
<dbReference type="AlphaFoldDB" id="A0A9E5MPV1"/>
<dbReference type="Pfam" id="PF13401">
    <property type="entry name" value="AAA_22"/>
    <property type="match status" value="1"/>
</dbReference>
<gene>
    <name evidence="3" type="ORF">G8770_22285</name>
</gene>
<comment type="caution">
    <text evidence="3">The sequence shown here is derived from an EMBL/GenBank/DDBJ whole genome shotgun (WGS) entry which is preliminary data.</text>
</comment>
<evidence type="ECO:0000313" key="4">
    <source>
        <dbReference type="Proteomes" id="UP000787472"/>
    </source>
</evidence>
<keyword evidence="1" id="KW-0472">Membrane</keyword>
<proteinExistence type="predicted"/>
<feature type="transmembrane region" description="Helical" evidence="1">
    <location>
        <begin position="431"/>
        <end position="450"/>
    </location>
</feature>
<keyword evidence="1" id="KW-0812">Transmembrane</keyword>
<sequence length="921" mass="103896">MAEARTSAEGFSECRDGEALLQSLERELAAANARRALFGSVYSDQFSSNLTLVEVIPPAMVAGDPRQWPADIDCPSLQEKYQSTRDELTRVREKLRRQRAGWLGQPKALLSALESVWRSRQRLMTQGEVLHTLINTDQTSELGDDTAEALEAVRSASDAVSVQLSNLRRGFFGLLTAVNLEVTPRRIAELLTLWRGSYEKGPIDSEPADDIYKALPETVRDASREYFRLAELDILVQRNALNDVRAWLWQFHESEFNLVGEKIGQGLLIDEGRAFHNRLQWLVSDSHINRHHRVSGDGSRFRSWIKVVEYLLGILALVLLAVFAQKLAAPAARLQSRFAQSSRKRRLAAQISRITASLPLLLPWFTALLGLWLLQKIYAHYHLPLLISVIPVARLYILYGLLCLAGEWLLQRIALQAGTYINEEQLTQVQRYARGAAALAVLPLLIKDFIYLAVGPSKLLDLWQWVSLVAFLLAIGLLLRSRRQDFIDALKSVLPSQFDRGIEKLLGARLFLLVAPIAAPPLLLALLGGFLHKALFDYDWYRKVFARSFKLRAATAEAAEPEVASDSAAMAEYERWFRADHNDELPFIDSGLCTKVRKSLDLWLEDKASENSQLLSGARGAGKTCVLHRLQEEMEQEHPELVVRFVEVPAKTITAAGTLSLLGEALNANLEEGPSALVRSDAERQPTLMILDNAQNLFLRRVGGLSAWETLLGMTNARVENVFWLIVINNQSWAYLSNVYGKDYQFRHITVARPWSQNEVRSLILSRNHLSGFKIRYDDILLATRGPEAGSIRNAEQLYFSLLWDACLGNPMLALKLWMTSIHLTGNTAVVGLPEEESGAWLEQLSNDLHFVYAAIIIHENMTSDELVESTALPERVVRTALKTAFDAGFIQRSEKRRYRIVPLWYPTIMKLLSRKNLLHE</sequence>
<dbReference type="Gene3D" id="3.40.50.300">
    <property type="entry name" value="P-loop containing nucleotide triphosphate hydrolases"/>
    <property type="match status" value="1"/>
</dbReference>
<evidence type="ECO:0000313" key="3">
    <source>
        <dbReference type="EMBL" id="NHO68289.1"/>
    </source>
</evidence>
<evidence type="ECO:0000256" key="1">
    <source>
        <dbReference type="SAM" id="Phobius"/>
    </source>
</evidence>
<feature type="transmembrane region" description="Helical" evidence="1">
    <location>
        <begin position="350"/>
        <end position="373"/>
    </location>
</feature>
<protein>
    <submittedName>
        <fullName evidence="3">AAA family ATPase</fullName>
    </submittedName>
</protein>
<feature type="transmembrane region" description="Helical" evidence="1">
    <location>
        <begin position="385"/>
        <end position="410"/>
    </location>
</feature>
<dbReference type="GO" id="GO:0016887">
    <property type="term" value="F:ATP hydrolysis activity"/>
    <property type="evidence" value="ECO:0007669"/>
    <property type="project" value="InterPro"/>
</dbReference>
<accession>A0A9E5MPV1</accession>
<dbReference type="InterPro" id="IPR049945">
    <property type="entry name" value="AAA_22"/>
</dbReference>
<feature type="transmembrane region" description="Helical" evidence="1">
    <location>
        <begin position="510"/>
        <end position="531"/>
    </location>
</feature>
<keyword evidence="1" id="KW-1133">Transmembrane helix</keyword>
<reference evidence="3" key="1">
    <citation type="submission" date="2020-03" db="EMBL/GenBank/DDBJ databases">
        <authorList>
            <person name="Guo F."/>
        </authorList>
    </citation>
    <scope>NUCLEOTIDE SEQUENCE</scope>
    <source>
        <strain evidence="3">JCM 30134</strain>
    </source>
</reference>
<feature type="transmembrane region" description="Helical" evidence="1">
    <location>
        <begin position="310"/>
        <end position="329"/>
    </location>
</feature>
<feature type="domain" description="ORC1/DEAH AAA+ ATPase" evidence="2">
    <location>
        <begin position="612"/>
        <end position="725"/>
    </location>
</feature>
<keyword evidence="4" id="KW-1185">Reference proteome</keyword>
<dbReference type="InterPro" id="IPR027417">
    <property type="entry name" value="P-loop_NTPase"/>
</dbReference>
<dbReference type="RefSeq" id="WP_167192151.1">
    <property type="nucleotide sequence ID" value="NZ_JAAONZ010000027.1"/>
</dbReference>
<evidence type="ECO:0000259" key="2">
    <source>
        <dbReference type="Pfam" id="PF13401"/>
    </source>
</evidence>
<organism evidence="3 4">
    <name type="scientific">Pseudomaricurvus hydrocarbonicus</name>
    <dbReference type="NCBI Taxonomy" id="1470433"/>
    <lineage>
        <taxon>Bacteria</taxon>
        <taxon>Pseudomonadati</taxon>
        <taxon>Pseudomonadota</taxon>
        <taxon>Gammaproteobacteria</taxon>
        <taxon>Cellvibrionales</taxon>
        <taxon>Cellvibrionaceae</taxon>
        <taxon>Pseudomaricurvus</taxon>
    </lineage>
</organism>